<dbReference type="GO" id="GO:0006260">
    <property type="term" value="P:DNA replication"/>
    <property type="evidence" value="ECO:0007669"/>
    <property type="project" value="UniProtKB-KW"/>
</dbReference>
<reference evidence="5 6" key="2">
    <citation type="journal article" date="2016" name="ISME J.">
        <title>Physiological and genomic characterization of two novel marine thaumarchaeal strains indicates niche differentiation.</title>
        <authorList>
            <person name="Bayer B."/>
            <person name="Vojvoda J."/>
            <person name="Offre P."/>
            <person name="Alves R.J."/>
            <person name="Elisabeth N.H."/>
            <person name="Garcia J.A."/>
            <person name="Volland J.M."/>
            <person name="Srivastava A."/>
            <person name="Schleper C."/>
            <person name="Herndl G.J."/>
        </authorList>
    </citation>
    <scope>NUCLEOTIDE SEQUENCE [LARGE SCALE GENOMIC DNA]</scope>
    <source>
        <strain evidence="5 6">D3C</strain>
    </source>
</reference>
<dbReference type="PANTHER" id="PTHR23389:SF6">
    <property type="entry name" value="REPLICATION FACTOR C SUBUNIT 1"/>
    <property type="match status" value="1"/>
</dbReference>
<evidence type="ECO:0000259" key="4">
    <source>
        <dbReference type="SMART" id="SM00382"/>
    </source>
</evidence>
<dbReference type="Pfam" id="PF00004">
    <property type="entry name" value="AAA"/>
    <property type="match status" value="1"/>
</dbReference>
<dbReference type="PATRIC" id="fig|1582439.9.peg.674"/>
<keyword evidence="3" id="KW-0067">ATP-binding</keyword>
<keyword evidence="2" id="KW-0547">Nucleotide-binding</keyword>
<accession>A0A0C5BUJ9</accession>
<feature type="domain" description="AAA+ ATPase" evidence="4">
    <location>
        <begin position="38"/>
        <end position="164"/>
    </location>
</feature>
<organism evidence="5 6">
    <name type="scientific">Nitrosopumilus piranensis</name>
    <dbReference type="NCBI Taxonomy" id="1582439"/>
    <lineage>
        <taxon>Archaea</taxon>
        <taxon>Nitrososphaerota</taxon>
        <taxon>Nitrososphaeria</taxon>
        <taxon>Nitrosopumilales</taxon>
        <taxon>Nitrosopumilaceae</taxon>
        <taxon>Nitrosopumilus</taxon>
    </lineage>
</organism>
<evidence type="ECO:0000256" key="1">
    <source>
        <dbReference type="ARBA" id="ARBA00022705"/>
    </source>
</evidence>
<dbReference type="EMBL" id="CP010868">
    <property type="protein sequence ID" value="AJM91874.1"/>
    <property type="molecule type" value="Genomic_DNA"/>
</dbReference>
<keyword evidence="6" id="KW-1185">Reference proteome</keyword>
<dbReference type="SUPFAM" id="SSF52540">
    <property type="entry name" value="P-loop containing nucleoside triphosphate hydrolases"/>
    <property type="match status" value="1"/>
</dbReference>
<gene>
    <name evidence="5" type="ORF">NPIRD3C_0660</name>
</gene>
<dbReference type="Gene3D" id="1.10.8.60">
    <property type="match status" value="1"/>
</dbReference>
<dbReference type="CDD" id="cd00009">
    <property type="entry name" value="AAA"/>
    <property type="match status" value="1"/>
</dbReference>
<proteinExistence type="predicted"/>
<dbReference type="InterPro" id="IPR027417">
    <property type="entry name" value="P-loop_NTPase"/>
</dbReference>
<evidence type="ECO:0000313" key="5">
    <source>
        <dbReference type="EMBL" id="AJM91874.1"/>
    </source>
</evidence>
<dbReference type="KEGG" id="nid:NPIRD3C_0660"/>
<protein>
    <submittedName>
        <fullName evidence="5">AAA ATPase central domain protein</fullName>
    </submittedName>
</protein>
<dbReference type="Proteomes" id="UP000032027">
    <property type="component" value="Chromosome"/>
</dbReference>
<keyword evidence="1" id="KW-0235">DNA replication</keyword>
<evidence type="ECO:0000313" key="6">
    <source>
        <dbReference type="Proteomes" id="UP000032027"/>
    </source>
</evidence>
<dbReference type="GO" id="GO:0005524">
    <property type="term" value="F:ATP binding"/>
    <property type="evidence" value="ECO:0007669"/>
    <property type="project" value="UniProtKB-KW"/>
</dbReference>
<name>A0A0C5BUJ9_9ARCH</name>
<dbReference type="AlphaFoldDB" id="A0A0C5BUJ9"/>
<sequence length="389" mass="44116">MIALMWSEKHRPQNISDMVGNEESRALIMEWFAKWKKGTKPLLLVGPPGIGKTTMAFLVAKQFGYDMIGLNASDVRNKSRINDILTPVLGNVSVLGTPMIFVDEVDGIHGRGDYGGVAALVDILKEPTVPIILAANNDSADKMKNIKKVVKTIYFKRIPPRLLRVYLENILKKESAKLSPGSLIKVIDKSRGDIRSMINLTQSLVTGFNPQTETTFEKIDVEEGVNAFFKSKSVDEARSVLYSMQIDPREKINAFYSSIVTSNLDNDTFAKYLNIISEADVLYGKIIRTQNWRLLRYLNDILIKLYHNDDRIRFSQYNLSWPLLNRIRWDGAKIKSLSSIMAKKLHLSSSAFVTFGLPFVLFCIKNKTLELELEETFGDIIDKEIELMQ</sequence>
<dbReference type="InterPro" id="IPR047854">
    <property type="entry name" value="RFC_lid"/>
</dbReference>
<evidence type="ECO:0000256" key="3">
    <source>
        <dbReference type="ARBA" id="ARBA00022840"/>
    </source>
</evidence>
<reference evidence="5 6" key="3">
    <citation type="journal article" date="2019" name="Int. J. Syst. Evol. Microbiol.">
        <title>Nitrosopumilus adriaticus sp. nov. and Nitrosopumilus piranensis sp. nov., two ammonia-oxidizing archaea from the Adriatic Sea and members of the class Nitrososphaeria.</title>
        <authorList>
            <person name="Bayer B."/>
            <person name="Vojvoda J."/>
            <person name="Reinthaler T."/>
            <person name="Reyes C."/>
            <person name="Pinto M."/>
            <person name="Herndl G.J."/>
        </authorList>
    </citation>
    <scope>NUCLEOTIDE SEQUENCE [LARGE SCALE GENOMIC DNA]</scope>
    <source>
        <strain evidence="5 6">D3C</strain>
    </source>
</reference>
<dbReference type="STRING" id="1582439.NPIRD3C_0660"/>
<dbReference type="CDD" id="cd18140">
    <property type="entry name" value="HLD_clamp_RFC"/>
    <property type="match status" value="1"/>
</dbReference>
<dbReference type="PANTHER" id="PTHR23389">
    <property type="entry name" value="CHROMOSOME TRANSMISSION FIDELITY FACTOR 18"/>
    <property type="match status" value="1"/>
</dbReference>
<dbReference type="InterPro" id="IPR003593">
    <property type="entry name" value="AAA+_ATPase"/>
</dbReference>
<dbReference type="SMART" id="SM00382">
    <property type="entry name" value="AAA"/>
    <property type="match status" value="1"/>
</dbReference>
<dbReference type="Gene3D" id="3.40.50.300">
    <property type="entry name" value="P-loop containing nucleotide triphosphate hydrolases"/>
    <property type="match status" value="1"/>
</dbReference>
<evidence type="ECO:0000256" key="2">
    <source>
        <dbReference type="ARBA" id="ARBA00022741"/>
    </source>
</evidence>
<reference evidence="6" key="1">
    <citation type="submission" date="2015-02" db="EMBL/GenBank/DDBJ databases">
        <title>Characterization of two novel Thaumarchaeota isolated from the Northern Adriatic Sea.</title>
        <authorList>
            <person name="Bayer B."/>
            <person name="Vojvoda J."/>
            <person name="Offre P."/>
            <person name="Srivastava A."/>
            <person name="Elisabeth N."/>
            <person name="Garcia J.A.L."/>
            <person name="Schleper C."/>
            <person name="Herndl G.J."/>
        </authorList>
    </citation>
    <scope>NUCLEOTIDE SEQUENCE [LARGE SCALE GENOMIC DNA]</scope>
    <source>
        <strain evidence="6">D3C</strain>
    </source>
</reference>
<dbReference type="InterPro" id="IPR003959">
    <property type="entry name" value="ATPase_AAA_core"/>
</dbReference>
<dbReference type="HOGENOM" id="CLU_027255_1_1_2"/>
<dbReference type="GO" id="GO:0016887">
    <property type="term" value="F:ATP hydrolysis activity"/>
    <property type="evidence" value="ECO:0007669"/>
    <property type="project" value="InterPro"/>
</dbReference>